<dbReference type="AlphaFoldDB" id="A0A8T3VMH0"/>
<dbReference type="Pfam" id="PF01966">
    <property type="entry name" value="HD"/>
    <property type="match status" value="1"/>
</dbReference>
<dbReference type="InterPro" id="IPR003607">
    <property type="entry name" value="HD/PDEase_dom"/>
</dbReference>
<dbReference type="SUPFAM" id="SSF109604">
    <property type="entry name" value="HD-domain/PDEase-like"/>
    <property type="match status" value="1"/>
</dbReference>
<name>A0A8T3VMH0_METOL</name>
<dbReference type="NCBIfam" id="TIGR00295">
    <property type="entry name" value="TIGR00295 family protein"/>
    <property type="match status" value="1"/>
</dbReference>
<dbReference type="InterPro" id="IPR006674">
    <property type="entry name" value="HD_domain"/>
</dbReference>
<protein>
    <submittedName>
        <fullName evidence="2">TIGR00295 family protein</fullName>
    </submittedName>
</protein>
<evidence type="ECO:0000313" key="2">
    <source>
        <dbReference type="EMBL" id="MBE6511847.1"/>
    </source>
</evidence>
<evidence type="ECO:0000313" key="3">
    <source>
        <dbReference type="Proteomes" id="UP000732619"/>
    </source>
</evidence>
<gene>
    <name evidence="2" type="ORF">E7Z75_01660</name>
</gene>
<comment type="caution">
    <text evidence="2">The sequence shown here is derived from an EMBL/GenBank/DDBJ whole genome shotgun (WGS) entry which is preliminary data.</text>
</comment>
<accession>A0A8T3VMH0</accession>
<dbReference type="PANTHER" id="PTHR38659:SF2">
    <property type="entry name" value="HDIG DOMAIN PROTEIN"/>
    <property type="match status" value="1"/>
</dbReference>
<dbReference type="Gene3D" id="1.10.3210.10">
    <property type="entry name" value="Hypothetical protein af1432"/>
    <property type="match status" value="1"/>
</dbReference>
<feature type="domain" description="HD" evidence="1">
    <location>
        <begin position="17"/>
        <end position="125"/>
    </location>
</feature>
<sequence length="164" mass="18709">MDEEIRLLKELGCPEWVIEHSKGVSRKACEIASNFDDVDMELVRVGGLLHDIGRSKTNSIEHAVIGAQILKERGYPQEIINIVERHMGTGLSEDDARQLGLPIKDYTPQTLEEKIVSHADNLFNGADEVDVEFTIEKWKRKLGENHPSIEKIKKIHEELVLRFE</sequence>
<dbReference type="NCBIfam" id="TIGR00277">
    <property type="entry name" value="HDIG"/>
    <property type="match status" value="1"/>
</dbReference>
<dbReference type="PANTHER" id="PTHR38659">
    <property type="entry name" value="METAL-DEPENDENT PHOSPHOHYDROLASE"/>
    <property type="match status" value="1"/>
</dbReference>
<organism evidence="2 3">
    <name type="scientific">Methanobrevibacter olleyae</name>
    <dbReference type="NCBI Taxonomy" id="294671"/>
    <lineage>
        <taxon>Archaea</taxon>
        <taxon>Methanobacteriati</taxon>
        <taxon>Methanobacteriota</taxon>
        <taxon>Methanomada group</taxon>
        <taxon>Methanobacteria</taxon>
        <taxon>Methanobacteriales</taxon>
        <taxon>Methanobacteriaceae</taxon>
        <taxon>Methanobrevibacter</taxon>
    </lineage>
</organism>
<dbReference type="CDD" id="cd00077">
    <property type="entry name" value="HDc"/>
    <property type="match status" value="1"/>
</dbReference>
<dbReference type="InterPro" id="IPR006675">
    <property type="entry name" value="HDIG_dom"/>
</dbReference>
<reference evidence="2" key="1">
    <citation type="submission" date="2019-04" db="EMBL/GenBank/DDBJ databases">
        <title>Evolution of Biomass-Degrading Anaerobic Consortia Revealed by Metagenomics.</title>
        <authorList>
            <person name="Peng X."/>
        </authorList>
    </citation>
    <scope>NUCLEOTIDE SEQUENCE</scope>
    <source>
        <strain evidence="2">SIG14</strain>
    </source>
</reference>
<dbReference type="InterPro" id="IPR004454">
    <property type="entry name" value="HD-related"/>
</dbReference>
<dbReference type="EMBL" id="SUTG01000004">
    <property type="protein sequence ID" value="MBE6511847.1"/>
    <property type="molecule type" value="Genomic_DNA"/>
</dbReference>
<evidence type="ECO:0000259" key="1">
    <source>
        <dbReference type="PROSITE" id="PS51831"/>
    </source>
</evidence>
<proteinExistence type="predicted"/>
<dbReference type="PROSITE" id="PS51831">
    <property type="entry name" value="HD"/>
    <property type="match status" value="1"/>
</dbReference>
<dbReference type="SMART" id="SM00471">
    <property type="entry name" value="HDc"/>
    <property type="match status" value="1"/>
</dbReference>
<dbReference type="Proteomes" id="UP000732619">
    <property type="component" value="Unassembled WGS sequence"/>
</dbReference>